<dbReference type="PANTHER" id="PTHR15651">
    <property type="entry name" value="ARMADILLO REPEAT-CONTAINING PROTEIN 8"/>
    <property type="match status" value="1"/>
</dbReference>
<keyword evidence="5" id="KW-0539">Nucleus</keyword>
<dbReference type="AlphaFoldDB" id="K0KXX4"/>
<evidence type="ECO:0000256" key="2">
    <source>
        <dbReference type="ARBA" id="ARBA00004496"/>
    </source>
</evidence>
<dbReference type="STRING" id="1206466.K0KXX4"/>
<evidence type="ECO:0000256" key="5">
    <source>
        <dbReference type="ARBA" id="ARBA00023242"/>
    </source>
</evidence>
<evidence type="ECO:0000313" key="7">
    <source>
        <dbReference type="EMBL" id="CCH45933.1"/>
    </source>
</evidence>
<evidence type="ECO:0000256" key="4">
    <source>
        <dbReference type="ARBA" id="ARBA00022737"/>
    </source>
</evidence>
<dbReference type="GO" id="GO:0005634">
    <property type="term" value="C:nucleus"/>
    <property type="evidence" value="ECO:0007669"/>
    <property type="project" value="UniProtKB-SubCell"/>
</dbReference>
<evidence type="ECO:0000256" key="6">
    <source>
        <dbReference type="SAM" id="MobiDB-lite"/>
    </source>
</evidence>
<sequence>MSFNPLLLNNLVSKPHTEQEAALREIRLSIIGDEDEKLILLNSQDFIQIFKLFDQFVNGETKDTQVLQHLLVIISSLVYFPPALPKLINQHNIVIKLMIISNQFANDNTILSIIFKLLSNILSLKHDLNLELNSPDGVLFRNLILSKLEINNTDNYKLIKENELLYNIFTLIPHLNPLVLKNLIQPIMRILEIVLNKPTNYLYSKYGGKNYYIDCFNSLILPNSPPLVLFSNLTGPLLYSLAHLLYYDQESSMRTFSSSNHNDDDKLFDIENLNKINQINYKNFNKNLYFTITSLLKSNDYELKLSAISLLINFSINSTLSDLEKNKNVRKFLPYLIQLIDLDDSNNLIVFKSELKLSRRFNPFYILSKLCLNFEFVNDYLLNCNIIKNFCEIITKFKKMDFNSLTLLKLDNLSDLFLILSSITSNNEQNRNLIVKHDLSETIHKILEFHYSNLKKYLKKHSKDNQQLDDSKDLDQILIASNNLTISTCYLLRSLSRSVSILRSYLYETNIVDNLLNILKISEDSLINIDEKNHVINKSEILLKTIILSIISNLVLDFSPLRNDLLNNNLIEIVSNLLLTTNHNQIKINCLWVIRHIIYNETSVIRDKSIEKIGIKTILKLCNDEDSTIQEQAFNVLRNLTCSSKFHVNKILNTFASENQGFDFFQFIYEKLSTIPMSNLKNEGLIESIIFIIVHIAAISEVKRELIIKNTQLLNKIRELLQYYESNEVKLSCIWLVINLTWMENISNQQPPPLQNQQQSIQTNNFFEDEDIMDEDEEEFEDGGDEEGDTDPTNSRLRSQLNINPSRNLNRRNNIPGSITENFIDSNNNFNNLDQNPSKRAGILNEIGFTKILTDLLDTENIDLKERVRTALFNLTNAVKPEDN</sequence>
<gene>
    <name evidence="7" type="ORF">BN7_5520</name>
</gene>
<dbReference type="Proteomes" id="UP000009328">
    <property type="component" value="Unassembled WGS sequence"/>
</dbReference>
<protein>
    <submittedName>
        <fullName evidence="7">Armadillo repeat-containing protein 8</fullName>
    </submittedName>
</protein>
<accession>K0KXX4</accession>
<dbReference type="GO" id="GO:0043161">
    <property type="term" value="P:proteasome-mediated ubiquitin-dependent protein catabolic process"/>
    <property type="evidence" value="ECO:0007669"/>
    <property type="project" value="TreeGrafter"/>
</dbReference>
<dbReference type="HOGENOM" id="CLU_346140_0_0_1"/>
<keyword evidence="4" id="KW-0677">Repeat</keyword>
<evidence type="ECO:0000256" key="1">
    <source>
        <dbReference type="ARBA" id="ARBA00004123"/>
    </source>
</evidence>
<dbReference type="InterPro" id="IPR011989">
    <property type="entry name" value="ARM-like"/>
</dbReference>
<dbReference type="GO" id="GO:0005737">
    <property type="term" value="C:cytoplasm"/>
    <property type="evidence" value="ECO:0007669"/>
    <property type="project" value="UniProtKB-SubCell"/>
</dbReference>
<evidence type="ECO:0000313" key="8">
    <source>
        <dbReference type="Proteomes" id="UP000009328"/>
    </source>
</evidence>
<dbReference type="FunCoup" id="K0KXX4">
    <property type="interactions" value="66"/>
</dbReference>
<name>K0KXX4_WICCF</name>
<dbReference type="InterPro" id="IPR038739">
    <property type="entry name" value="ARMC8/Vid28"/>
</dbReference>
<evidence type="ECO:0000256" key="3">
    <source>
        <dbReference type="ARBA" id="ARBA00022490"/>
    </source>
</evidence>
<reference evidence="7 8" key="1">
    <citation type="journal article" date="2012" name="Eukaryot. Cell">
        <title>Draft genome sequence of Wickerhamomyces ciferrii NRRL Y-1031 F-60-10.</title>
        <authorList>
            <person name="Schneider J."/>
            <person name="Andrea H."/>
            <person name="Blom J."/>
            <person name="Jaenicke S."/>
            <person name="Ruckert C."/>
            <person name="Schorsch C."/>
            <person name="Szczepanowski R."/>
            <person name="Farwick M."/>
            <person name="Goesmann A."/>
            <person name="Puhler A."/>
            <person name="Schaffer S."/>
            <person name="Tauch A."/>
            <person name="Kohler T."/>
            <person name="Brinkrolf K."/>
        </authorList>
    </citation>
    <scope>NUCLEOTIDE SEQUENCE [LARGE SCALE GENOMIC DNA]</scope>
    <source>
        <strain evidence="8">ATCC 14091 / BCRC 22168 / CBS 111 / JCM 3599 / NBRC 0793 / NRRL Y-1031 F-60-10</strain>
    </source>
</reference>
<dbReference type="SUPFAM" id="SSF48371">
    <property type="entry name" value="ARM repeat"/>
    <property type="match status" value="1"/>
</dbReference>
<feature type="compositionally biased region" description="Acidic residues" evidence="6">
    <location>
        <begin position="776"/>
        <end position="790"/>
    </location>
</feature>
<dbReference type="InterPro" id="IPR016024">
    <property type="entry name" value="ARM-type_fold"/>
</dbReference>
<keyword evidence="3" id="KW-0963">Cytoplasm</keyword>
<comment type="subcellular location">
    <subcellularLocation>
        <location evidence="2">Cytoplasm</location>
    </subcellularLocation>
    <subcellularLocation>
        <location evidence="1">Nucleus</location>
    </subcellularLocation>
</comment>
<dbReference type="eggNOG" id="KOG1293">
    <property type="taxonomic scope" value="Eukaryota"/>
</dbReference>
<comment type="caution">
    <text evidence="7">The sequence shown here is derived from an EMBL/GenBank/DDBJ whole genome shotgun (WGS) entry which is preliminary data.</text>
</comment>
<dbReference type="PANTHER" id="PTHR15651:SF7">
    <property type="entry name" value="ARMADILLO REPEAT-CONTAINING PROTEIN 8"/>
    <property type="match status" value="1"/>
</dbReference>
<dbReference type="InParanoid" id="K0KXX4"/>
<dbReference type="Gene3D" id="1.25.10.10">
    <property type="entry name" value="Leucine-rich Repeat Variant"/>
    <property type="match status" value="1"/>
</dbReference>
<dbReference type="GO" id="GO:0034657">
    <property type="term" value="C:GID complex"/>
    <property type="evidence" value="ECO:0007669"/>
    <property type="project" value="TreeGrafter"/>
</dbReference>
<feature type="region of interest" description="Disordered" evidence="6">
    <location>
        <begin position="776"/>
        <end position="800"/>
    </location>
</feature>
<proteinExistence type="predicted"/>
<dbReference type="EMBL" id="CAIF01000217">
    <property type="protein sequence ID" value="CCH45933.1"/>
    <property type="molecule type" value="Genomic_DNA"/>
</dbReference>
<keyword evidence="8" id="KW-1185">Reference proteome</keyword>
<organism evidence="7 8">
    <name type="scientific">Wickerhamomyces ciferrii (strain ATCC 14091 / BCRC 22168 / CBS 111 / JCM 3599 / NBRC 0793 / NRRL Y-1031 F-60-10)</name>
    <name type="common">Yeast</name>
    <name type="synonym">Pichia ciferrii</name>
    <dbReference type="NCBI Taxonomy" id="1206466"/>
    <lineage>
        <taxon>Eukaryota</taxon>
        <taxon>Fungi</taxon>
        <taxon>Dikarya</taxon>
        <taxon>Ascomycota</taxon>
        <taxon>Saccharomycotina</taxon>
        <taxon>Saccharomycetes</taxon>
        <taxon>Phaffomycetales</taxon>
        <taxon>Wickerhamomycetaceae</taxon>
        <taxon>Wickerhamomyces</taxon>
    </lineage>
</organism>